<proteinExistence type="inferred from homology"/>
<name>A0A2S2NJ52_SCHGA</name>
<dbReference type="GO" id="GO:0006511">
    <property type="term" value="P:ubiquitin-dependent protein catabolic process"/>
    <property type="evidence" value="ECO:0007669"/>
    <property type="project" value="InterPro"/>
</dbReference>
<dbReference type="GO" id="GO:0031625">
    <property type="term" value="F:ubiquitin protein ligase binding"/>
    <property type="evidence" value="ECO:0007669"/>
    <property type="project" value="InterPro"/>
</dbReference>
<dbReference type="InterPro" id="IPR059120">
    <property type="entry name" value="Cullin-like_AB"/>
</dbReference>
<accession>A0A2S2NJ52</accession>
<evidence type="ECO:0000256" key="2">
    <source>
        <dbReference type="RuleBase" id="RU003829"/>
    </source>
</evidence>
<dbReference type="PANTHER" id="PTHR11932">
    <property type="entry name" value="CULLIN"/>
    <property type="match status" value="1"/>
</dbReference>
<dbReference type="Gene3D" id="1.20.1310.10">
    <property type="entry name" value="Cullin Repeats"/>
    <property type="match status" value="1"/>
</dbReference>
<dbReference type="InterPro" id="IPR016158">
    <property type="entry name" value="Cullin_homology"/>
</dbReference>
<dbReference type="InterPro" id="IPR045093">
    <property type="entry name" value="Cullin"/>
</dbReference>
<gene>
    <name evidence="4" type="primary">cul3a_1</name>
    <name evidence="4" type="ORF">g.37324</name>
</gene>
<comment type="similarity">
    <text evidence="1 2">Belongs to the cullin family.</text>
</comment>
<dbReference type="Pfam" id="PF00888">
    <property type="entry name" value="Cullin"/>
    <property type="match status" value="1"/>
</dbReference>
<feature type="domain" description="Cullin family profile" evidence="3">
    <location>
        <begin position="1"/>
        <end position="236"/>
    </location>
</feature>
<dbReference type="Gene3D" id="3.30.230.130">
    <property type="entry name" value="Cullin, Chain C, Domain 2"/>
    <property type="match status" value="1"/>
</dbReference>
<organism evidence="4">
    <name type="scientific">Schizaphis graminum</name>
    <name type="common">Green bug aphid</name>
    <dbReference type="NCBI Taxonomy" id="13262"/>
    <lineage>
        <taxon>Eukaryota</taxon>
        <taxon>Metazoa</taxon>
        <taxon>Ecdysozoa</taxon>
        <taxon>Arthropoda</taxon>
        <taxon>Hexapoda</taxon>
        <taxon>Insecta</taxon>
        <taxon>Pterygota</taxon>
        <taxon>Neoptera</taxon>
        <taxon>Paraneoptera</taxon>
        <taxon>Hemiptera</taxon>
        <taxon>Sternorrhyncha</taxon>
        <taxon>Aphidomorpha</taxon>
        <taxon>Aphidoidea</taxon>
        <taxon>Aphididae</taxon>
        <taxon>Aphidini</taxon>
        <taxon>Schizaphis</taxon>
    </lineage>
</organism>
<dbReference type="InterPro" id="IPR001373">
    <property type="entry name" value="Cullin_N"/>
</dbReference>
<evidence type="ECO:0000259" key="3">
    <source>
        <dbReference type="PROSITE" id="PS50069"/>
    </source>
</evidence>
<dbReference type="SMART" id="SM00182">
    <property type="entry name" value="CULLIN"/>
    <property type="match status" value="1"/>
</dbReference>
<dbReference type="AlphaFoldDB" id="A0A2S2NJ52"/>
<sequence length="265" mass="31474">MNKVVFLIKHLQQKNDFEKFYRIHLAERLLCYRNVDMKVEYRVIMKLKRAYVNGYGYSNSLFASRIEGMHKDKFVISRPIIYKYKEYNFVNKCILGTLQPFDLNVEVINAVHWPVTYPKSMCRVPSIALSAFNDFKTFYSKVEGRKTLKLLPQFGTVELDATFYDAPRSSKRSCDGEYSTTNNQCCVERKFKVMVTTYQMFVLDMFNTYDFLTYERILKETMIPEKSLLNALQGLVQFHHLLLKFPNCREIKSNDRFSINEFFRI</sequence>
<dbReference type="SUPFAM" id="SSF75632">
    <property type="entry name" value="Cullin homology domain"/>
    <property type="match status" value="1"/>
</dbReference>
<evidence type="ECO:0000256" key="1">
    <source>
        <dbReference type="PROSITE-ProRule" id="PRU00330"/>
    </source>
</evidence>
<dbReference type="EMBL" id="GGMR01004333">
    <property type="protein sequence ID" value="MBY16952.1"/>
    <property type="molecule type" value="Transcribed_RNA"/>
</dbReference>
<evidence type="ECO:0000313" key="4">
    <source>
        <dbReference type="EMBL" id="MBY16952.1"/>
    </source>
</evidence>
<dbReference type="PROSITE" id="PS50069">
    <property type="entry name" value="CULLIN_2"/>
    <property type="match status" value="1"/>
</dbReference>
<dbReference type="InterPro" id="IPR036317">
    <property type="entry name" value="Cullin_homology_sf"/>
</dbReference>
<reference evidence="4" key="1">
    <citation type="submission" date="2018-04" db="EMBL/GenBank/DDBJ databases">
        <title>Transcriptome of Schizaphis graminum biotype I.</title>
        <authorList>
            <person name="Scully E.D."/>
            <person name="Geib S.M."/>
            <person name="Palmer N.A."/>
            <person name="Koch K."/>
            <person name="Bradshaw J."/>
            <person name="Heng-Moss T."/>
            <person name="Sarath G."/>
        </authorList>
    </citation>
    <scope>NUCLEOTIDE SEQUENCE</scope>
</reference>
<dbReference type="Pfam" id="PF26557">
    <property type="entry name" value="Cullin_AB"/>
    <property type="match status" value="1"/>
</dbReference>
<protein>
    <submittedName>
        <fullName evidence="4">Cullin-3-A</fullName>
    </submittedName>
</protein>